<dbReference type="InterPro" id="IPR029787">
    <property type="entry name" value="Nucleotide_cyclase"/>
</dbReference>
<dbReference type="Pfam" id="PF00990">
    <property type="entry name" value="GGDEF"/>
    <property type="match status" value="1"/>
</dbReference>
<comment type="caution">
    <text evidence="3">The sequence shown here is derived from an EMBL/GenBank/DDBJ whole genome shotgun (WGS) entry which is preliminary data.</text>
</comment>
<reference evidence="3" key="2">
    <citation type="journal article" date="2021" name="PeerJ">
        <title>Extensive microbial diversity within the chicken gut microbiome revealed by metagenomics and culture.</title>
        <authorList>
            <person name="Gilroy R."/>
            <person name="Ravi A."/>
            <person name="Getino M."/>
            <person name="Pursley I."/>
            <person name="Horton D.L."/>
            <person name="Alikhan N.F."/>
            <person name="Baker D."/>
            <person name="Gharbi K."/>
            <person name="Hall N."/>
            <person name="Watson M."/>
            <person name="Adriaenssens E.M."/>
            <person name="Foster-Nyarko E."/>
            <person name="Jarju S."/>
            <person name="Secka A."/>
            <person name="Antonio M."/>
            <person name="Oren A."/>
            <person name="Chaudhuri R.R."/>
            <person name="La Ragione R."/>
            <person name="Hildebrand F."/>
            <person name="Pallen M.J."/>
        </authorList>
    </citation>
    <scope>NUCLEOTIDE SEQUENCE</scope>
    <source>
        <strain evidence="3">ChiSjej1B19-7085</strain>
    </source>
</reference>
<evidence type="ECO:0000313" key="3">
    <source>
        <dbReference type="EMBL" id="HIR56226.1"/>
    </source>
</evidence>
<gene>
    <name evidence="3" type="ORF">IAA54_01000</name>
</gene>
<keyword evidence="1" id="KW-1133">Transmembrane helix</keyword>
<keyword evidence="1" id="KW-0472">Membrane</keyword>
<dbReference type="NCBIfam" id="TIGR00254">
    <property type="entry name" value="GGDEF"/>
    <property type="match status" value="1"/>
</dbReference>
<dbReference type="GO" id="GO:0043709">
    <property type="term" value="P:cell adhesion involved in single-species biofilm formation"/>
    <property type="evidence" value="ECO:0007669"/>
    <property type="project" value="TreeGrafter"/>
</dbReference>
<dbReference type="InterPro" id="IPR043128">
    <property type="entry name" value="Rev_trsase/Diguanyl_cyclase"/>
</dbReference>
<proteinExistence type="predicted"/>
<dbReference type="SUPFAM" id="SSF55073">
    <property type="entry name" value="Nucleotide cyclase"/>
    <property type="match status" value="1"/>
</dbReference>
<evidence type="ECO:0000256" key="1">
    <source>
        <dbReference type="SAM" id="Phobius"/>
    </source>
</evidence>
<feature type="transmembrane region" description="Helical" evidence="1">
    <location>
        <begin position="29"/>
        <end position="52"/>
    </location>
</feature>
<protein>
    <submittedName>
        <fullName evidence="3">GGDEF domain-containing protein</fullName>
    </submittedName>
</protein>
<feature type="domain" description="GGDEF" evidence="2">
    <location>
        <begin position="241"/>
        <end position="373"/>
    </location>
</feature>
<name>A0A9D1J047_9FIRM</name>
<dbReference type="CDD" id="cd01949">
    <property type="entry name" value="GGDEF"/>
    <property type="match status" value="1"/>
</dbReference>
<dbReference type="PANTHER" id="PTHR45138:SF9">
    <property type="entry name" value="DIGUANYLATE CYCLASE DGCM-RELATED"/>
    <property type="match status" value="1"/>
</dbReference>
<feature type="transmembrane region" description="Helical" evidence="1">
    <location>
        <begin position="95"/>
        <end position="115"/>
    </location>
</feature>
<reference evidence="3" key="1">
    <citation type="submission" date="2020-10" db="EMBL/GenBank/DDBJ databases">
        <authorList>
            <person name="Gilroy R."/>
        </authorList>
    </citation>
    <scope>NUCLEOTIDE SEQUENCE</scope>
    <source>
        <strain evidence="3">ChiSjej1B19-7085</strain>
    </source>
</reference>
<dbReference type="InterPro" id="IPR000160">
    <property type="entry name" value="GGDEF_dom"/>
</dbReference>
<evidence type="ECO:0000313" key="4">
    <source>
        <dbReference type="Proteomes" id="UP000886785"/>
    </source>
</evidence>
<keyword evidence="1" id="KW-0812">Transmembrane</keyword>
<dbReference type="AlphaFoldDB" id="A0A9D1J047"/>
<dbReference type="InterPro" id="IPR050469">
    <property type="entry name" value="Diguanylate_Cyclase"/>
</dbReference>
<accession>A0A9D1J047</accession>
<feature type="transmembrane region" description="Helical" evidence="1">
    <location>
        <begin position="64"/>
        <end position="83"/>
    </location>
</feature>
<organism evidence="3 4">
    <name type="scientific">Candidatus Gallacutalibacter pullicola</name>
    <dbReference type="NCBI Taxonomy" id="2840830"/>
    <lineage>
        <taxon>Bacteria</taxon>
        <taxon>Bacillati</taxon>
        <taxon>Bacillota</taxon>
        <taxon>Clostridia</taxon>
        <taxon>Eubacteriales</taxon>
        <taxon>Candidatus Gallacutalibacter</taxon>
    </lineage>
</organism>
<feature type="transmembrane region" description="Helical" evidence="1">
    <location>
        <begin position="127"/>
        <end position="157"/>
    </location>
</feature>
<dbReference type="GO" id="GO:1902201">
    <property type="term" value="P:negative regulation of bacterial-type flagellum-dependent cell motility"/>
    <property type="evidence" value="ECO:0007669"/>
    <property type="project" value="TreeGrafter"/>
</dbReference>
<dbReference type="PROSITE" id="PS50887">
    <property type="entry name" value="GGDEF"/>
    <property type="match status" value="1"/>
</dbReference>
<dbReference type="Proteomes" id="UP000886785">
    <property type="component" value="Unassembled WGS sequence"/>
</dbReference>
<evidence type="ECO:0000259" key="2">
    <source>
        <dbReference type="PROSITE" id="PS50887"/>
    </source>
</evidence>
<dbReference type="GO" id="GO:0005886">
    <property type="term" value="C:plasma membrane"/>
    <property type="evidence" value="ECO:0007669"/>
    <property type="project" value="TreeGrafter"/>
</dbReference>
<dbReference type="SMART" id="SM00267">
    <property type="entry name" value="GGDEF"/>
    <property type="match status" value="1"/>
</dbReference>
<dbReference type="PANTHER" id="PTHR45138">
    <property type="entry name" value="REGULATORY COMPONENTS OF SENSORY TRANSDUCTION SYSTEM"/>
    <property type="match status" value="1"/>
</dbReference>
<dbReference type="Gene3D" id="3.30.70.270">
    <property type="match status" value="1"/>
</dbReference>
<dbReference type="GO" id="GO:0052621">
    <property type="term" value="F:diguanylate cyclase activity"/>
    <property type="evidence" value="ECO:0007669"/>
    <property type="project" value="TreeGrafter"/>
</dbReference>
<sequence>MRKKLYDFFAIPAEIRPDFWQDSMQKNRLSLWVISIMIFGMELFNISRVLFFSKSGLGTLNNRIYFSMYCVLLFGTGLSMLLQYRMRDFPARVQWGIQIGTAAFFFLWHIFLNAYDFVRDPESETYIFVTALVGLAMFIQMPGSFSTIFFTMGYIIFMLLCAPYLEPGVIINITITAIVATAISITRCRHAVIELSQRREINRINAHLQQLLQRDPLTGLLNKKAFQECAECAMAGISPSEPAALFMIDLDDFKHINDHYGHPCGDYVLEQTARRIQKAFPDAQCAGRIGGDEFAVLLSNADDIAFVESRGTQFLREFSGISWEGRDLGICCSVGAVWIAKAGLSYERAYQEMDGVLYEAKQGGKNCCCVRGIF</sequence>
<dbReference type="EMBL" id="DVHF01000011">
    <property type="protein sequence ID" value="HIR56226.1"/>
    <property type="molecule type" value="Genomic_DNA"/>
</dbReference>